<proteinExistence type="predicted"/>
<sequence length="125" mass="15285">MALRTVSESEDDEEDESSSCLLRLLLRSFFFLFFFESADLCLRFLFSERRCFLFVFEWRDLFVLLLSLESEEDDLPLLRDGEETELRRSCFRRWLRPRGERERWRPRSLDRRSLHDEEEEVSDSS</sequence>
<keyword evidence="3" id="KW-1185">Reference proteome</keyword>
<accession>A0A8T1VKB7</accession>
<evidence type="ECO:0000256" key="1">
    <source>
        <dbReference type="SAM" id="MobiDB-lite"/>
    </source>
</evidence>
<evidence type="ECO:0000313" key="3">
    <source>
        <dbReference type="Proteomes" id="UP000694044"/>
    </source>
</evidence>
<name>A0A8T1VKB7_9STRA</name>
<dbReference type="EMBL" id="JAGDFM010000284">
    <property type="protein sequence ID" value="KAG7380628.1"/>
    <property type="molecule type" value="Genomic_DNA"/>
</dbReference>
<feature type="compositionally biased region" description="Basic and acidic residues" evidence="1">
    <location>
        <begin position="100"/>
        <end position="115"/>
    </location>
</feature>
<protein>
    <submittedName>
        <fullName evidence="2">Uncharacterized protein</fullName>
    </submittedName>
</protein>
<evidence type="ECO:0000313" key="2">
    <source>
        <dbReference type="EMBL" id="KAG7380628.1"/>
    </source>
</evidence>
<organism evidence="2 3">
    <name type="scientific">Phytophthora pseudosyringae</name>
    <dbReference type="NCBI Taxonomy" id="221518"/>
    <lineage>
        <taxon>Eukaryota</taxon>
        <taxon>Sar</taxon>
        <taxon>Stramenopiles</taxon>
        <taxon>Oomycota</taxon>
        <taxon>Peronosporomycetes</taxon>
        <taxon>Peronosporales</taxon>
        <taxon>Peronosporaceae</taxon>
        <taxon>Phytophthora</taxon>
    </lineage>
</organism>
<feature type="region of interest" description="Disordered" evidence="1">
    <location>
        <begin position="100"/>
        <end position="125"/>
    </location>
</feature>
<dbReference type="AlphaFoldDB" id="A0A8T1VKB7"/>
<reference evidence="2" key="1">
    <citation type="submission" date="2021-02" db="EMBL/GenBank/DDBJ databases">
        <authorList>
            <person name="Palmer J.M."/>
        </authorList>
    </citation>
    <scope>NUCLEOTIDE SEQUENCE</scope>
    <source>
        <strain evidence="2">SCRP734</strain>
    </source>
</reference>
<comment type="caution">
    <text evidence="2">The sequence shown here is derived from an EMBL/GenBank/DDBJ whole genome shotgun (WGS) entry which is preliminary data.</text>
</comment>
<gene>
    <name evidence="2" type="ORF">PHYPSEUDO_006969</name>
</gene>
<feature type="compositionally biased region" description="Acidic residues" evidence="1">
    <location>
        <begin position="116"/>
        <end position="125"/>
    </location>
</feature>
<dbReference type="Proteomes" id="UP000694044">
    <property type="component" value="Unassembled WGS sequence"/>
</dbReference>